<proteinExistence type="predicted"/>
<dbReference type="AlphaFoldDB" id="A0A0V8DRK6"/>
<evidence type="ECO:0000259" key="1">
    <source>
        <dbReference type="Pfam" id="PF04991"/>
    </source>
</evidence>
<dbReference type="GO" id="GO:0016740">
    <property type="term" value="F:transferase activity"/>
    <property type="evidence" value="ECO:0007669"/>
    <property type="project" value="UniProtKB-KW"/>
</dbReference>
<protein>
    <submittedName>
        <fullName evidence="2">Lipopolysaccharide cholinephosphotransferase LicD1</fullName>
    </submittedName>
</protein>
<feature type="domain" description="LicD/FKTN/FKRP nucleotidyltransferase" evidence="1">
    <location>
        <begin position="24"/>
        <end position="252"/>
    </location>
</feature>
<dbReference type="GO" id="GO:0009100">
    <property type="term" value="P:glycoprotein metabolic process"/>
    <property type="evidence" value="ECO:0007669"/>
    <property type="project" value="UniProtKB-ARBA"/>
</dbReference>
<reference evidence="3" key="1">
    <citation type="submission" date="2015-10" db="EMBL/GenBank/DDBJ databases">
        <title>Draft Genome Sequences of 11 Lactococcus lactis subspecies cremoris strains.</title>
        <authorList>
            <person name="Wels M."/>
            <person name="Backus L."/>
            <person name="Boekhorst J."/>
            <person name="Dijkstra A."/>
            <person name="Beerthuizen M."/>
            <person name="Kelly W."/>
            <person name="Siezen R."/>
            <person name="Bachmann H."/>
            <person name="Van Hijum S."/>
        </authorList>
    </citation>
    <scope>NUCLEOTIDE SEQUENCE [LARGE SCALE GENOMIC DNA]</scope>
    <source>
        <strain evidence="3">N42</strain>
    </source>
</reference>
<dbReference type="InterPro" id="IPR007074">
    <property type="entry name" value="LicD/FKTN/FKRP_NTP_transf"/>
</dbReference>
<dbReference type="Pfam" id="PF04991">
    <property type="entry name" value="LicD"/>
    <property type="match status" value="1"/>
</dbReference>
<name>A0A0V8DRK6_LACLL</name>
<accession>A0A0V8DRK6</accession>
<evidence type="ECO:0000313" key="2">
    <source>
        <dbReference type="EMBL" id="KSU24940.1"/>
    </source>
</evidence>
<dbReference type="EMBL" id="LKLW01000145">
    <property type="protein sequence ID" value="KSU24940.1"/>
    <property type="molecule type" value="Genomic_DNA"/>
</dbReference>
<dbReference type="Proteomes" id="UP000052991">
    <property type="component" value="Unassembled WGS sequence"/>
</dbReference>
<dbReference type="PANTHER" id="PTHR43404">
    <property type="entry name" value="LIPOPOLYSACCHARIDE CHOLINEPHOSPHOTRANSFERASE LICD"/>
    <property type="match status" value="1"/>
</dbReference>
<dbReference type="PATRIC" id="fig|1360.107.peg.1319"/>
<comment type="caution">
    <text evidence="2">The sequence shown here is derived from an EMBL/GenBank/DDBJ whole genome shotgun (WGS) entry which is preliminary data.</text>
</comment>
<dbReference type="PANTHER" id="PTHR43404:SF2">
    <property type="entry name" value="LIPOPOLYSACCHARIDE CHOLINEPHOSPHOTRANSFERASE LICD"/>
    <property type="match status" value="1"/>
</dbReference>
<organism evidence="2 3">
    <name type="scientific">Lactococcus lactis subsp. lactis</name>
    <name type="common">Streptococcus lactis</name>
    <dbReference type="NCBI Taxonomy" id="1360"/>
    <lineage>
        <taxon>Bacteria</taxon>
        <taxon>Bacillati</taxon>
        <taxon>Bacillota</taxon>
        <taxon>Bacilli</taxon>
        <taxon>Lactobacillales</taxon>
        <taxon>Streptococcaceae</taxon>
        <taxon>Lactococcus</taxon>
    </lineage>
</organism>
<evidence type="ECO:0000313" key="3">
    <source>
        <dbReference type="Proteomes" id="UP000052991"/>
    </source>
</evidence>
<sequence>MKEVSKEELFTIQLDMVQFVDDICRQQNINYSLSGGSLLGSIRHGGFIPWDDDIDLMLVRKEYNRLIEAIISSPDLSKKYTLIHSSQKNAYLPFAKLCDNRTFFKSDLDTLNEGTGVFIDIFPMDIMPTDIKKAKKFKKKALLNNLRLASSKKGGVSYASASNLIFFLGKLVLLAPWHFMYQNRYEYLNSKINLFMQQYNNTDEKNIGYVSSWNKTEYMDKTIFDEFEDVKFENRVFRKIKRHDVYLNQLYGDYMVLPPENKRENHDYYKWYWKDEE</sequence>
<keyword evidence="2" id="KW-0808">Transferase</keyword>
<dbReference type="RefSeq" id="WP_023163682.1">
    <property type="nucleotide sequence ID" value="NZ_JABRBQ010000003.1"/>
</dbReference>
<dbReference type="InterPro" id="IPR052942">
    <property type="entry name" value="LPS_cholinephosphotransferase"/>
</dbReference>
<gene>
    <name evidence="2" type="ORF">N42_2159</name>
</gene>